<protein>
    <recommendedName>
        <fullName evidence="4">ABC transporter permease</fullName>
    </recommendedName>
</protein>
<feature type="transmembrane region" description="Helical" evidence="1">
    <location>
        <begin position="321"/>
        <end position="341"/>
    </location>
</feature>
<dbReference type="AlphaFoldDB" id="A0A919CI59"/>
<comment type="caution">
    <text evidence="2">The sequence shown here is derived from an EMBL/GenBank/DDBJ whole genome shotgun (WGS) entry which is preliminary data.</text>
</comment>
<dbReference type="EMBL" id="BMYM01000001">
    <property type="protein sequence ID" value="GHD27042.1"/>
    <property type="molecule type" value="Genomic_DNA"/>
</dbReference>
<proteinExistence type="predicted"/>
<feature type="transmembrane region" description="Helical" evidence="1">
    <location>
        <begin position="24"/>
        <end position="47"/>
    </location>
</feature>
<evidence type="ECO:0000256" key="1">
    <source>
        <dbReference type="SAM" id="Phobius"/>
    </source>
</evidence>
<keyword evidence="3" id="KW-1185">Reference proteome</keyword>
<feature type="transmembrane region" description="Helical" evidence="1">
    <location>
        <begin position="183"/>
        <end position="214"/>
    </location>
</feature>
<gene>
    <name evidence="2" type="ORF">GCM10007053_04840</name>
</gene>
<feature type="transmembrane region" description="Helical" evidence="1">
    <location>
        <begin position="234"/>
        <end position="255"/>
    </location>
</feature>
<evidence type="ECO:0008006" key="4">
    <source>
        <dbReference type="Google" id="ProtNLM"/>
    </source>
</evidence>
<name>A0A919CI59_9GAMM</name>
<accession>A0A919CI59</accession>
<reference evidence="2" key="2">
    <citation type="submission" date="2020-09" db="EMBL/GenBank/DDBJ databases">
        <authorList>
            <person name="Sun Q."/>
            <person name="Kim S."/>
        </authorList>
    </citation>
    <scope>NUCLEOTIDE SEQUENCE</scope>
    <source>
        <strain evidence="2">KCTC 23430</strain>
    </source>
</reference>
<evidence type="ECO:0000313" key="3">
    <source>
        <dbReference type="Proteomes" id="UP000644693"/>
    </source>
</evidence>
<dbReference type="Proteomes" id="UP000644693">
    <property type="component" value="Unassembled WGS sequence"/>
</dbReference>
<keyword evidence="1" id="KW-0812">Transmembrane</keyword>
<keyword evidence="1" id="KW-0472">Membrane</keyword>
<organism evidence="2 3">
    <name type="scientific">Parahalioglobus pacificus</name>
    <dbReference type="NCBI Taxonomy" id="930806"/>
    <lineage>
        <taxon>Bacteria</taxon>
        <taxon>Pseudomonadati</taxon>
        <taxon>Pseudomonadota</taxon>
        <taxon>Gammaproteobacteria</taxon>
        <taxon>Cellvibrionales</taxon>
        <taxon>Halieaceae</taxon>
        <taxon>Parahalioglobus</taxon>
    </lineage>
</organism>
<feature type="transmembrane region" description="Helical" evidence="1">
    <location>
        <begin position="267"/>
        <end position="285"/>
    </location>
</feature>
<evidence type="ECO:0000313" key="2">
    <source>
        <dbReference type="EMBL" id="GHD27042.1"/>
    </source>
</evidence>
<dbReference type="RefSeq" id="WP_189474821.1">
    <property type="nucleotide sequence ID" value="NZ_BMYM01000001.1"/>
</dbReference>
<feature type="transmembrane region" description="Helical" evidence="1">
    <location>
        <begin position="135"/>
        <end position="153"/>
    </location>
</feature>
<reference evidence="2" key="1">
    <citation type="journal article" date="2014" name="Int. J. Syst. Evol. Microbiol.">
        <title>Complete genome sequence of Corynebacterium casei LMG S-19264T (=DSM 44701T), isolated from a smear-ripened cheese.</title>
        <authorList>
            <consortium name="US DOE Joint Genome Institute (JGI-PGF)"/>
            <person name="Walter F."/>
            <person name="Albersmeier A."/>
            <person name="Kalinowski J."/>
            <person name="Ruckert C."/>
        </authorList>
    </citation>
    <scope>NUCLEOTIDE SEQUENCE</scope>
    <source>
        <strain evidence="2">KCTC 23430</strain>
    </source>
</reference>
<keyword evidence="1" id="KW-1133">Transmembrane helix</keyword>
<sequence length="348" mass="39035">MGESAPSRFFAMVQRELQEYKTSLVITPIVTAVLLTLVMVVSVLLAGRISAMGDAIMQVLLLEDSASGMNISIQIDEDSANGDEYSYTIESNGSVSEEDWNFSREWTFNPRTRDKAQVEDAIDDQVDTLNPMLSVLHYIMVFVLIMVSINYLLGTLFEDRKDRSFLFWRSMPVSEWEEVSSKLLVALLVAPVIFIALSMVMQLAYVLLSMLLVWRMELDPGRLILGNIEFSRLLFDQLSGWVLSALLIAPFYAWLMLASAGAKRSPAFFAVALPIGLILLEEFFLGTEMLRSAIANHVPHATETSSVAFYVAGPNWAGVNYLSLVLGLVTTVILLWGAVYCRRYRWEI</sequence>